<keyword evidence="2 11" id="KW-0813">Transport</keyword>
<protein>
    <submittedName>
        <fullName evidence="14">SusC/RagA family TonB-linked outer membrane protein</fullName>
    </submittedName>
</protein>
<evidence type="ECO:0000256" key="9">
    <source>
        <dbReference type="ARBA" id="ARBA00023136"/>
    </source>
</evidence>
<evidence type="ECO:0000256" key="11">
    <source>
        <dbReference type="PROSITE-ProRule" id="PRU01360"/>
    </source>
</evidence>
<comment type="similarity">
    <text evidence="11">Belongs to the TonB-dependent receptor family.</text>
</comment>
<dbReference type="AlphaFoldDB" id="A0A5B8VUN7"/>
<dbReference type="EMBL" id="CP042437">
    <property type="protein sequence ID" value="QEC74851.1"/>
    <property type="molecule type" value="Genomic_DNA"/>
</dbReference>
<dbReference type="InterPro" id="IPR023997">
    <property type="entry name" value="TonB-dep_OMP_SusC/RagA_CS"/>
</dbReference>
<keyword evidence="6 12" id="KW-0732">Signal</keyword>
<evidence type="ECO:0000259" key="13">
    <source>
        <dbReference type="Pfam" id="PF07715"/>
    </source>
</evidence>
<keyword evidence="15" id="KW-1185">Reference proteome</keyword>
<dbReference type="InterPro" id="IPR039426">
    <property type="entry name" value="TonB-dep_rcpt-like"/>
</dbReference>
<proteinExistence type="inferred from homology"/>
<keyword evidence="9 11" id="KW-0472">Membrane</keyword>
<dbReference type="Gene3D" id="2.40.170.20">
    <property type="entry name" value="TonB-dependent receptor, beta-barrel domain"/>
    <property type="match status" value="1"/>
</dbReference>
<dbReference type="InterPro" id="IPR036942">
    <property type="entry name" value="Beta-barrel_TonB_sf"/>
</dbReference>
<dbReference type="Gene3D" id="2.60.40.1120">
    <property type="entry name" value="Carboxypeptidase-like, regulatory domain"/>
    <property type="match status" value="1"/>
</dbReference>
<evidence type="ECO:0000256" key="2">
    <source>
        <dbReference type="ARBA" id="ARBA00022448"/>
    </source>
</evidence>
<evidence type="ECO:0000256" key="10">
    <source>
        <dbReference type="ARBA" id="ARBA00023237"/>
    </source>
</evidence>
<dbReference type="SUPFAM" id="SSF49464">
    <property type="entry name" value="Carboxypeptidase regulatory domain-like"/>
    <property type="match status" value="1"/>
</dbReference>
<evidence type="ECO:0000313" key="15">
    <source>
        <dbReference type="Proteomes" id="UP000321362"/>
    </source>
</evidence>
<keyword evidence="3 11" id="KW-1134">Transmembrane beta strand</keyword>
<dbReference type="PANTHER" id="PTHR32552">
    <property type="entry name" value="FERRICHROME IRON RECEPTOR-RELATED"/>
    <property type="match status" value="1"/>
</dbReference>
<dbReference type="Pfam" id="PF07715">
    <property type="entry name" value="Plug"/>
    <property type="match status" value="1"/>
</dbReference>
<dbReference type="KEGG" id="mgk:FSB76_02415"/>
<dbReference type="NCBIfam" id="TIGR04057">
    <property type="entry name" value="SusC_RagA_signa"/>
    <property type="match status" value="1"/>
</dbReference>
<keyword evidence="10 11" id="KW-0998">Cell outer membrane</keyword>
<evidence type="ECO:0000256" key="6">
    <source>
        <dbReference type="ARBA" id="ARBA00022729"/>
    </source>
</evidence>
<dbReference type="Proteomes" id="UP000321362">
    <property type="component" value="Chromosome"/>
</dbReference>
<accession>A0A5B8VUN7</accession>
<feature type="domain" description="TonB-dependent receptor plug" evidence="13">
    <location>
        <begin position="238"/>
        <end position="364"/>
    </location>
</feature>
<keyword evidence="8" id="KW-0406">Ion transport</keyword>
<dbReference type="SUPFAM" id="SSF56935">
    <property type="entry name" value="Porins"/>
    <property type="match status" value="1"/>
</dbReference>
<sequence length="1149" mass="124816">MRKFDFSTFLKCCCFLLVLLGQSVYGYAQLALTSNNRFHTKAPGYAMQQVAENKVLLKDALENIKKQFNVQIAYQEGLLDNKFIPVSLFNNARQFNLDDNLKQLLSFFQLEYRKISNSQISIYSIKETAVYTAPVVAAVLIGKVVDEKDGLPVIGASVYLKADPKIGTSTDVSGNFKLVVPDKFTGKPLTLLVAYIGYNKEEVTVTDLSLPVQIKLKQNNSTLNEVVVTALGISKQRKSLGYSVTEVKGTEFTQARENNVANALTGKVAGVNAAGLSTGPGGSSRIVIRGNGGLAGDNQPLYVVNGMPIDNSVPGGAPTVNGITNNVDRGDGIAALNPDDIESISVLKGGTAAALYGSRAANGVILITTKKGRVQKGVGIEYNSTATYDNVAVFPDYQYEYGQGDGGVKPTTLATAQGTGRRSWGAKIDGSTDYVAVDGKTHPYTAQKNNLKNYYQTGSTYTNSVAFLGGNEAITYRFSAADLNSKGILPGTTYDRKTFNLALTSKLTSKISIEALAQYNIETGHNRTGAGDALGNPNWTPLEVANTVDVRWLKPGYDANGNEQVWNDAAIASNGYFVINKFKEDDVKDRFIGQGSVSYTPITNLIFKATLSRDFFNYNYSNILPTGTLYVPNGQYQAIKSDVSETNELVTVSYKTKIVSDFNGAVLGGVNSRKNITNQQTVNGSQFVIPYFYSSTNLATTSTTPYNAKIVTNSIFGSADFDYKSLVFLSFTGRKDWFSTLSSKNNSIFYPSVGGSFILSDAVTLPQFFTLAKLRASWAQVGGGAPDPYVINLTYSNVPSAGQPLQNVTSNNITNSALKPYTSTTTEAGLELQMLQNRLGIDVTLYDRKTTNDIVNTAISSTSGYNNVILNVGEVRNKGIEVALNGSPIKSKEFSWNVNYNVAYNDNKVVKLAPGLSTIQMATSVNGYALLNNTEGMSFGTLYGTHMVKNSSGQVVFNSTTGLPVQSSYQPLGKSVAPLTMGLTNEFRYKRFSLNFLLDGKFGNKVFSLMEVYATRLGLMKSTLPGRENGLVLNGVDQTGAAYTRTVPVSGLRTYYDNYKIYSDLFTHDGSFVKLRQVILSYNLPGLDLKKVHIQSASISLVSRNLWTLYKKTKNFDPEESFTNSNTQGFESIGLPRTRSLGVNLAVKF</sequence>
<evidence type="ECO:0000256" key="4">
    <source>
        <dbReference type="ARBA" id="ARBA00022496"/>
    </source>
</evidence>
<dbReference type="PROSITE" id="PS52016">
    <property type="entry name" value="TONB_DEPENDENT_REC_3"/>
    <property type="match status" value="1"/>
</dbReference>
<dbReference type="GO" id="GO:0009279">
    <property type="term" value="C:cell outer membrane"/>
    <property type="evidence" value="ECO:0007669"/>
    <property type="project" value="UniProtKB-SubCell"/>
</dbReference>
<evidence type="ECO:0000256" key="8">
    <source>
        <dbReference type="ARBA" id="ARBA00023065"/>
    </source>
</evidence>
<dbReference type="InterPro" id="IPR012910">
    <property type="entry name" value="Plug_dom"/>
</dbReference>
<organism evidence="14 15">
    <name type="scientific">Mucilaginibacter ginsenosidivorax</name>
    <dbReference type="NCBI Taxonomy" id="862126"/>
    <lineage>
        <taxon>Bacteria</taxon>
        <taxon>Pseudomonadati</taxon>
        <taxon>Bacteroidota</taxon>
        <taxon>Sphingobacteriia</taxon>
        <taxon>Sphingobacteriales</taxon>
        <taxon>Sphingobacteriaceae</taxon>
        <taxon>Mucilaginibacter</taxon>
    </lineage>
</organism>
<dbReference type="InterPro" id="IPR023996">
    <property type="entry name" value="TonB-dep_OMP_SusC/RagA"/>
</dbReference>
<comment type="subcellular location">
    <subcellularLocation>
        <location evidence="1 11">Cell outer membrane</location>
        <topology evidence="1 11">Multi-pass membrane protein</topology>
    </subcellularLocation>
</comment>
<name>A0A5B8VUN7_9SPHI</name>
<feature type="signal peptide" evidence="12">
    <location>
        <begin position="1"/>
        <end position="28"/>
    </location>
</feature>
<dbReference type="InterPro" id="IPR008969">
    <property type="entry name" value="CarboxyPept-like_regulatory"/>
</dbReference>
<evidence type="ECO:0000256" key="3">
    <source>
        <dbReference type="ARBA" id="ARBA00022452"/>
    </source>
</evidence>
<dbReference type="Pfam" id="PF13715">
    <property type="entry name" value="CarbopepD_reg_2"/>
    <property type="match status" value="1"/>
</dbReference>
<evidence type="ECO:0000256" key="12">
    <source>
        <dbReference type="SAM" id="SignalP"/>
    </source>
</evidence>
<keyword evidence="5 11" id="KW-0812">Transmembrane</keyword>
<dbReference type="NCBIfam" id="TIGR04056">
    <property type="entry name" value="OMP_RagA_SusC"/>
    <property type="match status" value="1"/>
</dbReference>
<dbReference type="Gene3D" id="2.170.130.10">
    <property type="entry name" value="TonB-dependent receptor, plug domain"/>
    <property type="match status" value="1"/>
</dbReference>
<dbReference type="OrthoDB" id="9768177at2"/>
<gene>
    <name evidence="14" type="ORF">FSB76_02415</name>
</gene>
<keyword evidence="4" id="KW-0410">Iron transport</keyword>
<feature type="chain" id="PRO_5022797350" evidence="12">
    <location>
        <begin position="29"/>
        <end position="1149"/>
    </location>
</feature>
<evidence type="ECO:0000256" key="5">
    <source>
        <dbReference type="ARBA" id="ARBA00022692"/>
    </source>
</evidence>
<evidence type="ECO:0000313" key="14">
    <source>
        <dbReference type="EMBL" id="QEC74851.1"/>
    </source>
</evidence>
<keyword evidence="7" id="KW-0408">Iron</keyword>
<reference evidence="14 15" key="1">
    <citation type="journal article" date="2013" name="J. Microbiol.">
        <title>Mucilaginibacter ginsenosidivorax sp. nov., with ginsenoside converting activity isolated from sediment.</title>
        <authorList>
            <person name="Kim J.K."/>
            <person name="Choi T.E."/>
            <person name="Liu Q.M."/>
            <person name="Park H.Y."/>
            <person name="Yi T.H."/>
            <person name="Yoon M.H."/>
            <person name="Kim S.C."/>
            <person name="Im W.T."/>
        </authorList>
    </citation>
    <scope>NUCLEOTIDE SEQUENCE [LARGE SCALE GENOMIC DNA]</scope>
    <source>
        <strain evidence="14 15">KHI28</strain>
    </source>
</reference>
<evidence type="ECO:0000256" key="1">
    <source>
        <dbReference type="ARBA" id="ARBA00004571"/>
    </source>
</evidence>
<evidence type="ECO:0000256" key="7">
    <source>
        <dbReference type="ARBA" id="ARBA00023004"/>
    </source>
</evidence>
<dbReference type="RefSeq" id="WP_147052010.1">
    <property type="nucleotide sequence ID" value="NZ_CP042437.1"/>
</dbReference>
<dbReference type="InterPro" id="IPR037066">
    <property type="entry name" value="Plug_dom_sf"/>
</dbReference>
<dbReference type="GO" id="GO:0015344">
    <property type="term" value="F:siderophore uptake transmembrane transporter activity"/>
    <property type="evidence" value="ECO:0007669"/>
    <property type="project" value="TreeGrafter"/>
</dbReference>
<dbReference type="PANTHER" id="PTHR32552:SF68">
    <property type="entry name" value="FERRICHROME OUTER MEMBRANE TRANSPORTER_PHAGE RECEPTOR"/>
    <property type="match status" value="1"/>
</dbReference>